<feature type="compositionally biased region" description="Basic and acidic residues" evidence="1">
    <location>
        <begin position="45"/>
        <end position="57"/>
    </location>
</feature>
<keyword evidence="2" id="KW-0472">Membrane</keyword>
<name>A0ABT7Z061_9ACTN</name>
<feature type="region of interest" description="Disordered" evidence="1">
    <location>
        <begin position="41"/>
        <end position="116"/>
    </location>
</feature>
<evidence type="ECO:0000256" key="2">
    <source>
        <dbReference type="SAM" id="Phobius"/>
    </source>
</evidence>
<keyword evidence="2" id="KW-0812">Transmembrane</keyword>
<feature type="compositionally biased region" description="Gly residues" evidence="1">
    <location>
        <begin position="101"/>
        <end position="110"/>
    </location>
</feature>
<dbReference type="RefSeq" id="WP_290109685.1">
    <property type="nucleotide sequence ID" value="NZ_JAUEPL010000002.1"/>
</dbReference>
<evidence type="ECO:0000313" key="4">
    <source>
        <dbReference type="EMBL" id="MDN3292883.1"/>
    </source>
</evidence>
<evidence type="ECO:0008006" key="6">
    <source>
        <dbReference type="Google" id="ProtNLM"/>
    </source>
</evidence>
<reference evidence="4" key="1">
    <citation type="submission" date="2023-06" db="EMBL/GenBank/DDBJ databases">
        <title>WGS-Sequencing of Streptomyces ficellus isolate 21 collected from sand in Gara Djebilet Iron Mine in Algeria.</title>
        <authorList>
            <person name="Zegers G.P."/>
            <person name="Gomez A."/>
            <person name="Gueddou A."/>
            <person name="Zahara A.F."/>
            <person name="Worth M."/>
            <person name="Sevigny J.L."/>
            <person name="Tisa L."/>
        </authorList>
    </citation>
    <scope>NUCLEOTIDE SEQUENCE</scope>
    <source>
        <strain evidence="4">AS11</strain>
    </source>
</reference>
<feature type="signal peptide" evidence="3">
    <location>
        <begin position="1"/>
        <end position="26"/>
    </location>
</feature>
<organism evidence="4 5">
    <name type="scientific">Streptomyces ficellus</name>
    <dbReference type="NCBI Taxonomy" id="1977088"/>
    <lineage>
        <taxon>Bacteria</taxon>
        <taxon>Bacillati</taxon>
        <taxon>Actinomycetota</taxon>
        <taxon>Actinomycetes</taxon>
        <taxon>Kitasatosporales</taxon>
        <taxon>Streptomycetaceae</taxon>
        <taxon>Streptomyces</taxon>
    </lineage>
</organism>
<keyword evidence="3" id="KW-0732">Signal</keyword>
<evidence type="ECO:0000256" key="3">
    <source>
        <dbReference type="SAM" id="SignalP"/>
    </source>
</evidence>
<dbReference type="Proteomes" id="UP001174050">
    <property type="component" value="Unassembled WGS sequence"/>
</dbReference>
<sequence length="144" mass="14450">MNRRTAVAGIVLAVVSTAPLSGIAQAQTDLDCRDFAFQEDAQAEFTRDPSDPHRLDEDQGPDDGIACEALPRRGSVTPSPGRVIASPPVTASPAAMPARGVRGGSGGGSGPTDLETGVGLALAAGATAAAGVIGYSVARRRARG</sequence>
<proteinExistence type="predicted"/>
<feature type="chain" id="PRO_5045290082" description="Excalibur calcium-binding protein" evidence="3">
    <location>
        <begin position="27"/>
        <end position="144"/>
    </location>
</feature>
<feature type="transmembrane region" description="Helical" evidence="2">
    <location>
        <begin position="118"/>
        <end position="138"/>
    </location>
</feature>
<dbReference type="EMBL" id="JAUEPL010000002">
    <property type="protein sequence ID" value="MDN3292883.1"/>
    <property type="molecule type" value="Genomic_DNA"/>
</dbReference>
<protein>
    <recommendedName>
        <fullName evidence="6">Excalibur calcium-binding protein</fullName>
    </recommendedName>
</protein>
<accession>A0ABT7Z061</accession>
<evidence type="ECO:0000256" key="1">
    <source>
        <dbReference type="SAM" id="MobiDB-lite"/>
    </source>
</evidence>
<evidence type="ECO:0000313" key="5">
    <source>
        <dbReference type="Proteomes" id="UP001174050"/>
    </source>
</evidence>
<keyword evidence="5" id="KW-1185">Reference proteome</keyword>
<gene>
    <name evidence="4" type="ORF">QWM81_02240</name>
</gene>
<comment type="caution">
    <text evidence="4">The sequence shown here is derived from an EMBL/GenBank/DDBJ whole genome shotgun (WGS) entry which is preliminary data.</text>
</comment>
<keyword evidence="2" id="KW-1133">Transmembrane helix</keyword>